<dbReference type="Proteomes" id="UP000285844">
    <property type="component" value="Unassembled WGS sequence"/>
</dbReference>
<evidence type="ECO:0000256" key="1">
    <source>
        <dbReference type="SAM" id="MobiDB-lite"/>
    </source>
</evidence>
<proteinExistence type="predicted"/>
<name>A0A413YXC3_9FIRM</name>
<reference evidence="2 3" key="1">
    <citation type="submission" date="2018-08" db="EMBL/GenBank/DDBJ databases">
        <title>A genome reference for cultivated species of the human gut microbiota.</title>
        <authorList>
            <person name="Zou Y."/>
            <person name="Xue W."/>
            <person name="Luo G."/>
        </authorList>
    </citation>
    <scope>NUCLEOTIDE SEQUENCE [LARGE SCALE GENOMIC DNA]</scope>
    <source>
        <strain evidence="2 3">AM37-3BH</strain>
    </source>
</reference>
<dbReference type="EMBL" id="QSHM01000005">
    <property type="protein sequence ID" value="RHC13703.1"/>
    <property type="molecule type" value="Genomic_DNA"/>
</dbReference>
<dbReference type="RefSeq" id="WP_118362628.1">
    <property type="nucleotide sequence ID" value="NZ_QSHM01000005.1"/>
</dbReference>
<dbReference type="AlphaFoldDB" id="A0A413YXC3"/>
<evidence type="ECO:0000313" key="3">
    <source>
        <dbReference type="Proteomes" id="UP000285844"/>
    </source>
</evidence>
<sequence>MEANEPKKEQNTEEMDVMKQFMELMGQQGMKELSQMKVKSEQQKKEPEKSKTKSQEASL</sequence>
<gene>
    <name evidence="2" type="ORF">DW858_06560</name>
</gene>
<feature type="region of interest" description="Disordered" evidence="1">
    <location>
        <begin position="1"/>
        <end position="59"/>
    </location>
</feature>
<evidence type="ECO:0000313" key="2">
    <source>
        <dbReference type="EMBL" id="RHC13703.1"/>
    </source>
</evidence>
<feature type="compositionally biased region" description="Basic and acidic residues" evidence="1">
    <location>
        <begin position="38"/>
        <end position="59"/>
    </location>
</feature>
<comment type="caution">
    <text evidence="2">The sequence shown here is derived from an EMBL/GenBank/DDBJ whole genome shotgun (WGS) entry which is preliminary data.</text>
</comment>
<accession>A0A413YXC3</accession>
<organism evidence="2 3">
    <name type="scientific">Lachnospira eligens</name>
    <dbReference type="NCBI Taxonomy" id="39485"/>
    <lineage>
        <taxon>Bacteria</taxon>
        <taxon>Bacillati</taxon>
        <taxon>Bacillota</taxon>
        <taxon>Clostridia</taxon>
        <taxon>Lachnospirales</taxon>
        <taxon>Lachnospiraceae</taxon>
        <taxon>Lachnospira</taxon>
    </lineage>
</organism>
<feature type="compositionally biased region" description="Basic and acidic residues" evidence="1">
    <location>
        <begin position="1"/>
        <end position="11"/>
    </location>
</feature>
<protein>
    <submittedName>
        <fullName evidence="2">Uncharacterized protein</fullName>
    </submittedName>
</protein>